<reference evidence="1 2" key="1">
    <citation type="submission" date="2024-01" db="EMBL/GenBank/DDBJ databases">
        <authorList>
            <person name="Waweru B."/>
        </authorList>
    </citation>
    <scope>NUCLEOTIDE SEQUENCE [LARGE SCALE GENOMIC DNA]</scope>
</reference>
<sequence length="138" mass="15975">MGETIPEGFPDILTEIIKDRFDLGQDNLQIEDSEGFITERVDRGHRSTYMQKNTGKLMVRDTGLAERISCYTRQDPWKGFIQTSHNAILSEKMTIIKSFPKFQRNLTLRISTPAQHVYQLHIGLMTMIKLQKKTESTE</sequence>
<dbReference type="AlphaFoldDB" id="A0AAV1RQ04"/>
<keyword evidence="2" id="KW-1185">Reference proteome</keyword>
<dbReference type="Proteomes" id="UP001314170">
    <property type="component" value="Unassembled WGS sequence"/>
</dbReference>
<organism evidence="1 2">
    <name type="scientific">Dovyalis caffra</name>
    <dbReference type="NCBI Taxonomy" id="77055"/>
    <lineage>
        <taxon>Eukaryota</taxon>
        <taxon>Viridiplantae</taxon>
        <taxon>Streptophyta</taxon>
        <taxon>Embryophyta</taxon>
        <taxon>Tracheophyta</taxon>
        <taxon>Spermatophyta</taxon>
        <taxon>Magnoliopsida</taxon>
        <taxon>eudicotyledons</taxon>
        <taxon>Gunneridae</taxon>
        <taxon>Pentapetalae</taxon>
        <taxon>rosids</taxon>
        <taxon>fabids</taxon>
        <taxon>Malpighiales</taxon>
        <taxon>Salicaceae</taxon>
        <taxon>Flacourtieae</taxon>
        <taxon>Dovyalis</taxon>
    </lineage>
</organism>
<proteinExistence type="predicted"/>
<name>A0AAV1RQ04_9ROSI</name>
<evidence type="ECO:0000313" key="1">
    <source>
        <dbReference type="EMBL" id="CAK7338775.1"/>
    </source>
</evidence>
<evidence type="ECO:0000313" key="2">
    <source>
        <dbReference type="Proteomes" id="UP001314170"/>
    </source>
</evidence>
<dbReference type="EMBL" id="CAWUPB010001156">
    <property type="protein sequence ID" value="CAK7338775.1"/>
    <property type="molecule type" value="Genomic_DNA"/>
</dbReference>
<comment type="caution">
    <text evidence="1">The sequence shown here is derived from an EMBL/GenBank/DDBJ whole genome shotgun (WGS) entry which is preliminary data.</text>
</comment>
<gene>
    <name evidence="1" type="ORF">DCAF_LOCUS13823</name>
</gene>
<protein>
    <submittedName>
        <fullName evidence="1">Uncharacterized protein</fullName>
    </submittedName>
</protein>
<accession>A0AAV1RQ04</accession>